<accession>A0A4R0EPS3</accession>
<sequence>MAKRFSPEFKQQAIDYALSNSHESVAAIAQKLGVGYSTLDKWIRETNPAGSSKRQLSPEQQRILELEKEVKQLREANDNLKKSACVLSDRSCQEKYTVIQDLAVNGVTVSSVCKCLGVSTSGYYAWRKRQANTAQKYNDLKAVYWQHHARLGAPSLVHDMHDLGYSMSERTVGRMLKKLGFRSRIARKYKHTTDSNHRLPTAPNLLERQFTVIQPNKVWTTDITYIRTTQGWLYLCVMLDLFSRRIVGWQTSHRIDRQLVCDAFNYAMARQGYPTGVMVHSLAKQCFSGSQYCSRDFRALLLTNNCIQSMSRRGNCWDNAVTESFFHTLKGHVIHGSVFATRKEANAVLFDYIEIYYNRVRRHSANGWLSPEAFEQKHFKSLEGPTVHNTV</sequence>
<dbReference type="EMBL" id="SJOA01000003">
    <property type="protein sequence ID" value="TCB61120.1"/>
    <property type="molecule type" value="Genomic_DNA"/>
</dbReference>
<dbReference type="PANTHER" id="PTHR46889">
    <property type="entry name" value="TRANSPOSASE INSF FOR INSERTION SEQUENCE IS3B-RELATED"/>
    <property type="match status" value="1"/>
</dbReference>
<dbReference type="Gene3D" id="3.30.420.10">
    <property type="entry name" value="Ribonuclease H-like superfamily/Ribonuclease H"/>
    <property type="match status" value="1"/>
</dbReference>
<dbReference type="Pfam" id="PF13276">
    <property type="entry name" value="HTH_21"/>
    <property type="match status" value="1"/>
</dbReference>
<dbReference type="InterPro" id="IPR009057">
    <property type="entry name" value="Homeodomain-like_sf"/>
</dbReference>
<dbReference type="GO" id="GO:0003677">
    <property type="term" value="F:DNA binding"/>
    <property type="evidence" value="ECO:0007669"/>
    <property type="project" value="InterPro"/>
</dbReference>
<dbReference type="AlphaFoldDB" id="A0A4R0EPS3"/>
<dbReference type="GO" id="GO:0006313">
    <property type="term" value="P:DNA transposition"/>
    <property type="evidence" value="ECO:0007669"/>
    <property type="project" value="InterPro"/>
</dbReference>
<dbReference type="Pfam" id="PF13333">
    <property type="entry name" value="rve_2"/>
    <property type="match status" value="1"/>
</dbReference>
<dbReference type="InterPro" id="IPR050900">
    <property type="entry name" value="Transposase_IS3/IS150/IS904"/>
</dbReference>
<reference evidence="4 5" key="1">
    <citation type="submission" date="2019-02" db="EMBL/GenBank/DDBJ databases">
        <title>High diversity of culturable Acinetobacter species in natural soil and water ecosystems.</title>
        <authorList>
            <person name="Radolfova-Krizova L."/>
            <person name="Nemec A."/>
        </authorList>
    </citation>
    <scope>NUCLEOTIDE SEQUENCE [LARGE SCALE GENOMIC DNA]</scope>
    <source>
        <strain evidence="4 5">ANC 4281</strain>
    </source>
</reference>
<dbReference type="NCBIfam" id="NF033516">
    <property type="entry name" value="transpos_IS3"/>
    <property type="match status" value="1"/>
</dbReference>
<evidence type="ECO:0000256" key="2">
    <source>
        <dbReference type="SAM" id="Coils"/>
    </source>
</evidence>
<evidence type="ECO:0000259" key="3">
    <source>
        <dbReference type="PROSITE" id="PS50994"/>
    </source>
</evidence>
<dbReference type="InterPro" id="IPR025948">
    <property type="entry name" value="HTH-like_dom"/>
</dbReference>
<feature type="coiled-coil region" evidence="2">
    <location>
        <begin position="56"/>
        <end position="83"/>
    </location>
</feature>
<evidence type="ECO:0000256" key="1">
    <source>
        <dbReference type="ARBA" id="ARBA00009964"/>
    </source>
</evidence>
<dbReference type="InterPro" id="IPR001584">
    <property type="entry name" value="Integrase_cat-core"/>
</dbReference>
<proteinExistence type="inferred from homology"/>
<evidence type="ECO:0000313" key="5">
    <source>
        <dbReference type="Proteomes" id="UP000291380"/>
    </source>
</evidence>
<comment type="caution">
    <text evidence="4">The sequence shown here is derived from an EMBL/GenBank/DDBJ whole genome shotgun (WGS) entry which is preliminary data.</text>
</comment>
<dbReference type="PANTHER" id="PTHR46889:SF4">
    <property type="entry name" value="TRANSPOSASE INSO FOR INSERTION SEQUENCE ELEMENT IS911B-RELATED"/>
    <property type="match status" value="1"/>
</dbReference>
<dbReference type="Pfam" id="PF00665">
    <property type="entry name" value="rve"/>
    <property type="match status" value="1"/>
</dbReference>
<dbReference type="SUPFAM" id="SSF53098">
    <property type="entry name" value="Ribonuclease H-like"/>
    <property type="match status" value="1"/>
</dbReference>
<dbReference type="Proteomes" id="UP000291380">
    <property type="component" value="Unassembled WGS sequence"/>
</dbReference>
<dbReference type="OrthoDB" id="6656813at2"/>
<dbReference type="Gene3D" id="1.10.10.60">
    <property type="entry name" value="Homeodomain-like"/>
    <property type="match status" value="1"/>
</dbReference>
<dbReference type="InterPro" id="IPR012337">
    <property type="entry name" value="RNaseH-like_sf"/>
</dbReference>
<dbReference type="SUPFAM" id="SSF46689">
    <property type="entry name" value="Homeodomain-like"/>
    <property type="match status" value="1"/>
</dbReference>
<protein>
    <submittedName>
        <fullName evidence="4">IS3 family transposase</fullName>
    </submittedName>
</protein>
<dbReference type="PROSITE" id="PS50994">
    <property type="entry name" value="INTEGRASE"/>
    <property type="match status" value="1"/>
</dbReference>
<comment type="similarity">
    <text evidence="1">Belongs to the transposase 8 family.</text>
</comment>
<keyword evidence="2" id="KW-0175">Coiled coil</keyword>
<dbReference type="InterPro" id="IPR048020">
    <property type="entry name" value="Transpos_IS3"/>
</dbReference>
<dbReference type="GO" id="GO:0004803">
    <property type="term" value="F:transposase activity"/>
    <property type="evidence" value="ECO:0007669"/>
    <property type="project" value="InterPro"/>
</dbReference>
<dbReference type="InterPro" id="IPR002514">
    <property type="entry name" value="Transposase_8"/>
</dbReference>
<gene>
    <name evidence="4" type="ORF">E0H85_04525</name>
</gene>
<dbReference type="Pfam" id="PF01527">
    <property type="entry name" value="HTH_Tnp_1"/>
    <property type="match status" value="1"/>
</dbReference>
<dbReference type="RefSeq" id="WP_131270716.1">
    <property type="nucleotide sequence ID" value="NZ_SJOA01000003.1"/>
</dbReference>
<feature type="domain" description="Integrase catalytic" evidence="3">
    <location>
        <begin position="211"/>
        <end position="378"/>
    </location>
</feature>
<name>A0A4R0EPS3_9GAMM</name>
<evidence type="ECO:0000313" key="4">
    <source>
        <dbReference type="EMBL" id="TCB61120.1"/>
    </source>
</evidence>
<dbReference type="InterPro" id="IPR036397">
    <property type="entry name" value="RNaseH_sf"/>
</dbReference>
<dbReference type="GO" id="GO:0015074">
    <property type="term" value="P:DNA integration"/>
    <property type="evidence" value="ECO:0007669"/>
    <property type="project" value="InterPro"/>
</dbReference>
<organism evidence="4 5">
    <name type="scientific">Acinetobacter terrae</name>
    <dbReference type="NCBI Taxonomy" id="2731247"/>
    <lineage>
        <taxon>Bacteria</taxon>
        <taxon>Pseudomonadati</taxon>
        <taxon>Pseudomonadota</taxon>
        <taxon>Gammaproteobacteria</taxon>
        <taxon>Moraxellales</taxon>
        <taxon>Moraxellaceae</taxon>
        <taxon>Acinetobacter</taxon>
        <taxon>Acinetobacter Taxon 24</taxon>
    </lineage>
</organism>